<sequence length="299" mass="33104">MMWMVMLFIYYFALISISKADTINLISAPAHIELEIAQGKVNGLMNKTVYHQFPYYSFRGIPYAKPNVGRNKFNVAVPLDSWPGVLDATKHGNKCAQVHRTQVKGDEDCLFLNVYTPDLNKTAGRAVMVFIHGGGFWGGSGDDWLYGPDFLVEKDVVLVTMNYRLGVIGFLNIEDASAPGNVGLKDQNLALKWVQKNIINFGGSPERVTIFGQGTGAASVHYHILSPMSKGLFKSAILQSGAAVNPAAFTYTPTNNAKKLANMLKINATDMTGFVDKLKNINLEDFPKSVRRFMRASWR</sequence>
<keyword evidence="3" id="KW-0378">Hydrolase</keyword>
<evidence type="ECO:0000256" key="3">
    <source>
        <dbReference type="ARBA" id="ARBA00022801"/>
    </source>
</evidence>
<evidence type="ECO:0000256" key="4">
    <source>
        <dbReference type="ARBA" id="ARBA00023180"/>
    </source>
</evidence>
<name>A0A4D6J6D7_9HYME</name>
<keyword evidence="5" id="KW-0732">Signal</keyword>
<dbReference type="GO" id="GO:0052689">
    <property type="term" value="F:carboxylic ester hydrolase activity"/>
    <property type="evidence" value="ECO:0007669"/>
    <property type="project" value="UniProtKB-KW"/>
</dbReference>
<feature type="signal peptide" evidence="5">
    <location>
        <begin position="1"/>
        <end position="20"/>
    </location>
</feature>
<accession>A0A4D6J6D7</accession>
<dbReference type="Gene3D" id="3.40.50.1820">
    <property type="entry name" value="alpha/beta hydrolase"/>
    <property type="match status" value="1"/>
</dbReference>
<dbReference type="PANTHER" id="PTHR43142:SF1">
    <property type="entry name" value="CARBOXYLIC ESTER HYDROLASE"/>
    <property type="match status" value="1"/>
</dbReference>
<evidence type="ECO:0000259" key="6">
    <source>
        <dbReference type="Pfam" id="PF00135"/>
    </source>
</evidence>
<protein>
    <submittedName>
        <fullName evidence="7">Carboxylesterase 14</fullName>
    </submittedName>
</protein>
<proteinExistence type="evidence at transcript level"/>
<feature type="chain" id="PRO_5020037208" evidence="5">
    <location>
        <begin position="21"/>
        <end position="299"/>
    </location>
</feature>
<dbReference type="PANTHER" id="PTHR43142">
    <property type="entry name" value="CARBOXYLIC ESTER HYDROLASE"/>
    <property type="match status" value="1"/>
</dbReference>
<comment type="similarity">
    <text evidence="1">Belongs to the type-B carboxylesterase/lipase family.</text>
</comment>
<evidence type="ECO:0000256" key="1">
    <source>
        <dbReference type="ARBA" id="ARBA00005964"/>
    </source>
</evidence>
<feature type="domain" description="Carboxylesterase type B" evidence="6">
    <location>
        <begin position="33"/>
        <end position="291"/>
    </location>
</feature>
<dbReference type="EMBL" id="MH085029">
    <property type="protein sequence ID" value="QCC89029.1"/>
    <property type="molecule type" value="mRNA"/>
</dbReference>
<reference evidence="7" key="1">
    <citation type="submission" date="2018-03" db="EMBL/GenBank/DDBJ databases">
        <authorList>
            <person name="Sheng S."/>
        </authorList>
    </citation>
    <scope>NUCLEOTIDE SEQUENCE</scope>
</reference>
<dbReference type="InterPro" id="IPR029058">
    <property type="entry name" value="AB_hydrolase_fold"/>
</dbReference>
<evidence type="ECO:0000256" key="5">
    <source>
        <dbReference type="SAM" id="SignalP"/>
    </source>
</evidence>
<evidence type="ECO:0000256" key="2">
    <source>
        <dbReference type="ARBA" id="ARBA00022487"/>
    </source>
</evidence>
<keyword evidence="4" id="KW-0325">Glycoprotein</keyword>
<dbReference type="SUPFAM" id="SSF53474">
    <property type="entry name" value="alpha/beta-Hydrolases"/>
    <property type="match status" value="1"/>
</dbReference>
<evidence type="ECO:0000313" key="7">
    <source>
        <dbReference type="EMBL" id="QCC89029.1"/>
    </source>
</evidence>
<dbReference type="PROSITE" id="PS00941">
    <property type="entry name" value="CARBOXYLESTERASE_B_2"/>
    <property type="match status" value="1"/>
</dbReference>
<dbReference type="InterPro" id="IPR002018">
    <property type="entry name" value="CarbesteraseB"/>
</dbReference>
<dbReference type="Pfam" id="PF00135">
    <property type="entry name" value="COesterase"/>
    <property type="match status" value="1"/>
</dbReference>
<organism evidence="7">
    <name type="scientific">Meteorus pulchricornis</name>
    <dbReference type="NCBI Taxonomy" id="51522"/>
    <lineage>
        <taxon>Eukaryota</taxon>
        <taxon>Metazoa</taxon>
        <taxon>Ecdysozoa</taxon>
        <taxon>Arthropoda</taxon>
        <taxon>Hexapoda</taxon>
        <taxon>Insecta</taxon>
        <taxon>Pterygota</taxon>
        <taxon>Neoptera</taxon>
        <taxon>Endopterygota</taxon>
        <taxon>Hymenoptera</taxon>
        <taxon>Apocrita</taxon>
        <taxon>Ichneumonoidea</taxon>
        <taxon>Braconidae</taxon>
        <taxon>Meteorinae</taxon>
        <taxon>Meteorus</taxon>
    </lineage>
</organism>
<dbReference type="AlphaFoldDB" id="A0A4D6J6D7"/>
<keyword evidence="2" id="KW-0719">Serine esterase</keyword>
<dbReference type="InterPro" id="IPR019819">
    <property type="entry name" value="Carboxylesterase_B_CS"/>
</dbReference>